<dbReference type="PANTHER" id="PTHR11567:SF110">
    <property type="entry name" value="2-PHOSPHOXYLOSE PHOSPHATASE 1"/>
    <property type="match status" value="1"/>
</dbReference>
<keyword evidence="5" id="KW-1185">Reference proteome</keyword>
<dbReference type="InterPro" id="IPR000560">
    <property type="entry name" value="His_Pase_clade-2"/>
</dbReference>
<dbReference type="PANTHER" id="PTHR11567">
    <property type="entry name" value="ACID PHOSPHATASE-RELATED"/>
    <property type="match status" value="1"/>
</dbReference>
<comment type="caution">
    <text evidence="4">The sequence shown here is derived from an EMBL/GenBank/DDBJ whole genome shotgun (WGS) entry which is preliminary data.</text>
</comment>
<gene>
    <name evidence="4" type="ORF">QBC46DRAFT_380254</name>
</gene>
<sequence length="523" mass="58321">MTTLIPRKPYTDDELRKLYPEGLELQLVQILMRHGERTPVSARFQNTGLRAFWPYCASVRHMRSIITHHNGDGELVSGRPFTTLEWKRRLETFGPNDEPVIATGPKGEVDDVCDMGSLTDQGRASTYKLGHRLRQLYVDRLKFLPPSIHSADFMYLRSTPIPRALESLHQTFSALYPPSTLEPGKDGKFPAPTILTRTPGDETLFPNDSNCRRFAALSRAFAQRTADRWNMSDEMEYLNKLWGKWMPPESPRVAVDSHPRLSGIMDTINSTLAHGPETRLPREFYDEKGRQIIEKIAVEEWFSGYQESREYRMLGIGGLLGDIVGRMVGSVERSSTADGKYELLKATGQDDTQAHDIKFGISGCHDTTLAAVLASVGAYNHADWPPYTSHIAIEMFRKSGAGAGAGAGSTVVPAKRSWWGGLITSPAGTPPPGIGRRPLSELSDSDIKKMEGYFVRLRYNDEIVTVPGCKAPGNHLEGDESFCTLTAFKAIVDKFTPQNWKQQCRMNTNLPATPTGKPEWAGY</sequence>
<dbReference type="Proteomes" id="UP001303473">
    <property type="component" value="Unassembled WGS sequence"/>
</dbReference>
<dbReference type="PROSITE" id="PS00616">
    <property type="entry name" value="HIS_ACID_PHOSPHAT_1"/>
    <property type="match status" value="1"/>
</dbReference>
<dbReference type="InterPro" id="IPR029033">
    <property type="entry name" value="His_PPase_superfam"/>
</dbReference>
<name>A0AAN6NB00_9PEZI</name>
<comment type="similarity">
    <text evidence="1">Belongs to the histidine acid phosphatase family.</text>
</comment>
<keyword evidence="3" id="KW-0378">Hydrolase</keyword>
<dbReference type="CDD" id="cd07061">
    <property type="entry name" value="HP_HAP_like"/>
    <property type="match status" value="1"/>
</dbReference>
<proteinExistence type="inferred from homology"/>
<evidence type="ECO:0000256" key="3">
    <source>
        <dbReference type="ARBA" id="ARBA00022801"/>
    </source>
</evidence>
<reference evidence="5" key="1">
    <citation type="journal article" date="2023" name="Mol. Phylogenet. Evol.">
        <title>Genome-scale phylogeny and comparative genomics of the fungal order Sordariales.</title>
        <authorList>
            <person name="Hensen N."/>
            <person name="Bonometti L."/>
            <person name="Westerberg I."/>
            <person name="Brannstrom I.O."/>
            <person name="Guillou S."/>
            <person name="Cros-Aarteil S."/>
            <person name="Calhoun S."/>
            <person name="Haridas S."/>
            <person name="Kuo A."/>
            <person name="Mondo S."/>
            <person name="Pangilinan J."/>
            <person name="Riley R."/>
            <person name="LaButti K."/>
            <person name="Andreopoulos B."/>
            <person name="Lipzen A."/>
            <person name="Chen C."/>
            <person name="Yan M."/>
            <person name="Daum C."/>
            <person name="Ng V."/>
            <person name="Clum A."/>
            <person name="Steindorff A."/>
            <person name="Ohm R.A."/>
            <person name="Martin F."/>
            <person name="Silar P."/>
            <person name="Natvig D.O."/>
            <person name="Lalanne C."/>
            <person name="Gautier V."/>
            <person name="Ament-Velasquez S.L."/>
            <person name="Kruys A."/>
            <person name="Hutchinson M.I."/>
            <person name="Powell A.J."/>
            <person name="Barry K."/>
            <person name="Miller A.N."/>
            <person name="Grigoriev I.V."/>
            <person name="Debuchy R."/>
            <person name="Gladieux P."/>
            <person name="Hiltunen Thoren M."/>
            <person name="Johannesson H."/>
        </authorList>
    </citation>
    <scope>NUCLEOTIDE SEQUENCE [LARGE SCALE GENOMIC DNA]</scope>
    <source>
        <strain evidence="5">CBS 340.73</strain>
    </source>
</reference>
<dbReference type="GO" id="GO:0016158">
    <property type="term" value="F:inositol hexakisphosphate 3-phosphatase activity"/>
    <property type="evidence" value="ECO:0007669"/>
    <property type="project" value="UniProtKB-EC"/>
</dbReference>
<dbReference type="InterPro" id="IPR050645">
    <property type="entry name" value="Histidine_acid_phosphatase"/>
</dbReference>
<evidence type="ECO:0000256" key="2">
    <source>
        <dbReference type="ARBA" id="ARBA00012632"/>
    </source>
</evidence>
<dbReference type="SUPFAM" id="SSF53254">
    <property type="entry name" value="Phosphoglycerate mutase-like"/>
    <property type="match status" value="1"/>
</dbReference>
<dbReference type="Gene3D" id="3.40.50.1240">
    <property type="entry name" value="Phosphoglycerate mutase-like"/>
    <property type="match status" value="1"/>
</dbReference>
<accession>A0AAN6NB00</accession>
<evidence type="ECO:0000256" key="1">
    <source>
        <dbReference type="ARBA" id="ARBA00005375"/>
    </source>
</evidence>
<dbReference type="EMBL" id="MU853774">
    <property type="protein sequence ID" value="KAK3942442.1"/>
    <property type="molecule type" value="Genomic_DNA"/>
</dbReference>
<organism evidence="4 5">
    <name type="scientific">Diplogelasinospora grovesii</name>
    <dbReference type="NCBI Taxonomy" id="303347"/>
    <lineage>
        <taxon>Eukaryota</taxon>
        <taxon>Fungi</taxon>
        <taxon>Dikarya</taxon>
        <taxon>Ascomycota</taxon>
        <taxon>Pezizomycotina</taxon>
        <taxon>Sordariomycetes</taxon>
        <taxon>Sordariomycetidae</taxon>
        <taxon>Sordariales</taxon>
        <taxon>Diplogelasinosporaceae</taxon>
        <taxon>Diplogelasinospora</taxon>
    </lineage>
</organism>
<dbReference type="AlphaFoldDB" id="A0AAN6NB00"/>
<evidence type="ECO:0000313" key="5">
    <source>
        <dbReference type="Proteomes" id="UP001303473"/>
    </source>
</evidence>
<dbReference type="Pfam" id="PF00328">
    <property type="entry name" value="His_Phos_2"/>
    <property type="match status" value="1"/>
</dbReference>
<dbReference type="EC" id="3.1.3.8" evidence="2"/>
<evidence type="ECO:0000313" key="4">
    <source>
        <dbReference type="EMBL" id="KAK3942442.1"/>
    </source>
</evidence>
<dbReference type="InterPro" id="IPR033379">
    <property type="entry name" value="Acid_Pase_AS"/>
</dbReference>
<protein>
    <recommendedName>
        <fullName evidence="2">3-phytase</fullName>
        <ecNumber evidence="2">3.1.3.8</ecNumber>
    </recommendedName>
</protein>